<dbReference type="Pfam" id="PF04542">
    <property type="entry name" value="Sigma70_r2"/>
    <property type="match status" value="1"/>
</dbReference>
<dbReference type="STRING" id="1797589.A2784_01925"/>
<dbReference type="EMBL" id="MHCH01000023">
    <property type="protein sequence ID" value="OGY17492.1"/>
    <property type="molecule type" value="Genomic_DNA"/>
</dbReference>
<keyword evidence="2" id="KW-0805">Transcription regulation</keyword>
<feature type="domain" description="RNA polymerase sigma-70 region 2" evidence="5">
    <location>
        <begin position="29"/>
        <end position="93"/>
    </location>
</feature>
<dbReference type="InterPro" id="IPR013249">
    <property type="entry name" value="RNA_pol_sigma70_r4_t2"/>
</dbReference>
<evidence type="ECO:0000313" key="8">
    <source>
        <dbReference type="Proteomes" id="UP000177324"/>
    </source>
</evidence>
<dbReference type="Gene3D" id="1.10.1740.10">
    <property type="match status" value="1"/>
</dbReference>
<dbReference type="Pfam" id="PF08281">
    <property type="entry name" value="Sigma70_r4_2"/>
    <property type="match status" value="1"/>
</dbReference>
<dbReference type="GO" id="GO:0003677">
    <property type="term" value="F:DNA binding"/>
    <property type="evidence" value="ECO:0007669"/>
    <property type="project" value="InterPro"/>
</dbReference>
<accession>A0A1G1VQ19</accession>
<keyword evidence="3" id="KW-0731">Sigma factor</keyword>
<keyword evidence="4" id="KW-0804">Transcription</keyword>
<proteinExistence type="inferred from homology"/>
<dbReference type="InterPro" id="IPR036388">
    <property type="entry name" value="WH-like_DNA-bd_sf"/>
</dbReference>
<dbReference type="NCBIfam" id="TIGR02937">
    <property type="entry name" value="sigma70-ECF"/>
    <property type="match status" value="1"/>
</dbReference>
<reference evidence="7 8" key="1">
    <citation type="journal article" date="2016" name="Nat. Commun.">
        <title>Thousands of microbial genomes shed light on interconnected biogeochemical processes in an aquifer system.</title>
        <authorList>
            <person name="Anantharaman K."/>
            <person name="Brown C.T."/>
            <person name="Hug L.A."/>
            <person name="Sharon I."/>
            <person name="Castelle C.J."/>
            <person name="Probst A.J."/>
            <person name="Thomas B.C."/>
            <person name="Singh A."/>
            <person name="Wilkins M.J."/>
            <person name="Karaoz U."/>
            <person name="Brodie E.L."/>
            <person name="Williams K.H."/>
            <person name="Hubbard S.S."/>
            <person name="Banfield J.F."/>
        </authorList>
    </citation>
    <scope>NUCLEOTIDE SEQUENCE [LARGE SCALE GENOMIC DNA]</scope>
</reference>
<dbReference type="AlphaFoldDB" id="A0A1G1VQ19"/>
<dbReference type="GO" id="GO:0016987">
    <property type="term" value="F:sigma factor activity"/>
    <property type="evidence" value="ECO:0007669"/>
    <property type="project" value="UniProtKB-KW"/>
</dbReference>
<name>A0A1G1VQ19_9BACT</name>
<evidence type="ECO:0000256" key="4">
    <source>
        <dbReference type="ARBA" id="ARBA00023163"/>
    </source>
</evidence>
<evidence type="ECO:0000256" key="3">
    <source>
        <dbReference type="ARBA" id="ARBA00023082"/>
    </source>
</evidence>
<dbReference type="Gene3D" id="1.10.10.10">
    <property type="entry name" value="Winged helix-like DNA-binding domain superfamily/Winged helix DNA-binding domain"/>
    <property type="match status" value="1"/>
</dbReference>
<evidence type="ECO:0000256" key="1">
    <source>
        <dbReference type="ARBA" id="ARBA00010641"/>
    </source>
</evidence>
<dbReference type="InterPro" id="IPR007627">
    <property type="entry name" value="RNA_pol_sigma70_r2"/>
</dbReference>
<dbReference type="Proteomes" id="UP000177324">
    <property type="component" value="Unassembled WGS sequence"/>
</dbReference>
<evidence type="ECO:0000313" key="7">
    <source>
        <dbReference type="EMBL" id="OGY17492.1"/>
    </source>
</evidence>
<dbReference type="InterPro" id="IPR014284">
    <property type="entry name" value="RNA_pol_sigma-70_dom"/>
</dbReference>
<dbReference type="PANTHER" id="PTHR43133:SF51">
    <property type="entry name" value="RNA POLYMERASE SIGMA FACTOR"/>
    <property type="match status" value="1"/>
</dbReference>
<sequence length="188" mass="21639">MAKEGGDLEETSLVTRLLGGDEGALKEWVKEYEPRLLRFVVKKMKPEDAQEVVQDTLLAALDCLPVWSGRSSLWSWMCGIARHEIADFYRKKRLKTIAFSRFASLEQLVGEMSGPEQRLDRKELVMRIKAAMTQLSWGQRQLLQLKYMEELSVDRVAQRLGMTFKATESALFRARRAFAMAFLANDKF</sequence>
<gene>
    <name evidence="7" type="ORF">A2784_01925</name>
</gene>
<feature type="domain" description="RNA polymerase sigma factor 70 region 4 type 2" evidence="6">
    <location>
        <begin position="127"/>
        <end position="177"/>
    </location>
</feature>
<protein>
    <recommendedName>
        <fullName evidence="9">RNA polymerase sigma-70 region 2 domain-containing protein</fullName>
    </recommendedName>
</protein>
<evidence type="ECO:0000259" key="5">
    <source>
        <dbReference type="Pfam" id="PF04542"/>
    </source>
</evidence>
<dbReference type="InterPro" id="IPR013324">
    <property type="entry name" value="RNA_pol_sigma_r3/r4-like"/>
</dbReference>
<evidence type="ECO:0000256" key="2">
    <source>
        <dbReference type="ARBA" id="ARBA00023015"/>
    </source>
</evidence>
<dbReference type="SUPFAM" id="SSF88946">
    <property type="entry name" value="Sigma2 domain of RNA polymerase sigma factors"/>
    <property type="match status" value="1"/>
</dbReference>
<dbReference type="InterPro" id="IPR039425">
    <property type="entry name" value="RNA_pol_sigma-70-like"/>
</dbReference>
<dbReference type="PANTHER" id="PTHR43133">
    <property type="entry name" value="RNA POLYMERASE ECF-TYPE SIGMA FACTO"/>
    <property type="match status" value="1"/>
</dbReference>
<dbReference type="SUPFAM" id="SSF88659">
    <property type="entry name" value="Sigma3 and sigma4 domains of RNA polymerase sigma factors"/>
    <property type="match status" value="1"/>
</dbReference>
<organism evidence="7 8">
    <name type="scientific">Candidatus Chisholmbacteria bacterium RIFCSPHIGHO2_01_FULL_48_12</name>
    <dbReference type="NCBI Taxonomy" id="1797589"/>
    <lineage>
        <taxon>Bacteria</taxon>
        <taxon>Candidatus Chisholmiibacteriota</taxon>
    </lineage>
</organism>
<evidence type="ECO:0000259" key="6">
    <source>
        <dbReference type="Pfam" id="PF08281"/>
    </source>
</evidence>
<dbReference type="InterPro" id="IPR013325">
    <property type="entry name" value="RNA_pol_sigma_r2"/>
</dbReference>
<comment type="caution">
    <text evidence="7">The sequence shown here is derived from an EMBL/GenBank/DDBJ whole genome shotgun (WGS) entry which is preliminary data.</text>
</comment>
<comment type="similarity">
    <text evidence="1">Belongs to the sigma-70 factor family. ECF subfamily.</text>
</comment>
<evidence type="ECO:0008006" key="9">
    <source>
        <dbReference type="Google" id="ProtNLM"/>
    </source>
</evidence>
<dbReference type="GO" id="GO:0006352">
    <property type="term" value="P:DNA-templated transcription initiation"/>
    <property type="evidence" value="ECO:0007669"/>
    <property type="project" value="InterPro"/>
</dbReference>